<dbReference type="PROSITE" id="PS51123">
    <property type="entry name" value="OMPA_2"/>
    <property type="match status" value="1"/>
</dbReference>
<organism evidence="6 7">
    <name type="scientific">Roseovarius gahaiensis</name>
    <dbReference type="NCBI Taxonomy" id="2716691"/>
    <lineage>
        <taxon>Bacteria</taxon>
        <taxon>Pseudomonadati</taxon>
        <taxon>Pseudomonadota</taxon>
        <taxon>Alphaproteobacteria</taxon>
        <taxon>Rhodobacterales</taxon>
        <taxon>Roseobacteraceae</taxon>
        <taxon>Roseovarius</taxon>
    </lineage>
</organism>
<keyword evidence="2 4" id="KW-0472">Membrane</keyword>
<dbReference type="SUPFAM" id="SSF103088">
    <property type="entry name" value="OmpA-like"/>
    <property type="match status" value="1"/>
</dbReference>
<protein>
    <submittedName>
        <fullName evidence="6">OmpA family protein</fullName>
    </submittedName>
</protein>
<comment type="caution">
    <text evidence="6">The sequence shown here is derived from an EMBL/GenBank/DDBJ whole genome shotgun (WGS) entry which is preliminary data.</text>
</comment>
<evidence type="ECO:0000256" key="2">
    <source>
        <dbReference type="ARBA" id="ARBA00023136"/>
    </source>
</evidence>
<dbReference type="GO" id="GO:0009279">
    <property type="term" value="C:cell outer membrane"/>
    <property type="evidence" value="ECO:0007669"/>
    <property type="project" value="UniProtKB-SubCell"/>
</dbReference>
<dbReference type="Proteomes" id="UP000639775">
    <property type="component" value="Unassembled WGS sequence"/>
</dbReference>
<reference evidence="6" key="1">
    <citation type="submission" date="2020-03" db="EMBL/GenBank/DDBJ databases">
        <title>Roseovarius gahaiensis sp. nov., isolated from Gahai Saline Lake, China.</title>
        <authorList>
            <person name="Sun X."/>
        </authorList>
    </citation>
    <scope>NUCLEOTIDE SEQUENCE</scope>
    <source>
        <strain evidence="6">GH877</strain>
    </source>
</reference>
<keyword evidence="3" id="KW-0998">Cell outer membrane</keyword>
<evidence type="ECO:0000313" key="7">
    <source>
        <dbReference type="Proteomes" id="UP000639775"/>
    </source>
</evidence>
<dbReference type="CDD" id="cd07185">
    <property type="entry name" value="OmpA_C-like"/>
    <property type="match status" value="1"/>
</dbReference>
<evidence type="ECO:0000313" key="6">
    <source>
        <dbReference type="EMBL" id="NHQ74850.1"/>
    </source>
</evidence>
<dbReference type="EMBL" id="JAAORB010000019">
    <property type="protein sequence ID" value="NHQ74850.1"/>
    <property type="molecule type" value="Genomic_DNA"/>
</dbReference>
<dbReference type="InterPro" id="IPR036737">
    <property type="entry name" value="OmpA-like_sf"/>
</dbReference>
<dbReference type="Pfam" id="PF00691">
    <property type="entry name" value="OmpA"/>
    <property type="match status" value="1"/>
</dbReference>
<evidence type="ECO:0000259" key="5">
    <source>
        <dbReference type="PROSITE" id="PS51123"/>
    </source>
</evidence>
<feature type="domain" description="OmpA-like" evidence="5">
    <location>
        <begin position="169"/>
        <end position="287"/>
    </location>
</feature>
<comment type="subcellular location">
    <subcellularLocation>
        <location evidence="1">Cell outer membrane</location>
    </subcellularLocation>
</comment>
<dbReference type="InterPro" id="IPR006664">
    <property type="entry name" value="OMP_bac"/>
</dbReference>
<dbReference type="Gene3D" id="3.30.1330.60">
    <property type="entry name" value="OmpA-like domain"/>
    <property type="match status" value="1"/>
</dbReference>
<dbReference type="InterPro" id="IPR050330">
    <property type="entry name" value="Bact_OuterMem_StrucFunc"/>
</dbReference>
<sequence length="287" mass="31006">MTREITEDIGTYRLPVGPFADGALRSLRVEGRIIQQAWRTEAQELTTAQLFNPLRDQLVAQGFHLLFECAARACGGFDFRFNTRVMAAPDMFVDLFDYRFLSARKATQNGTADYVSVLVSRAGSTGYVQILQVGGTAADGSVTSDNGNTAARPSLPVAPTELDAFATRLTRDGHIALSDLDFKTGASELSQADYASLDALARFLRADSSRRIALVGHTDSVGGLDNNIALSKRRAAAVLERLATRYDVSRAQMDAQGIGYLAPVVSNLSAAGREANRRVEAVLLNVE</sequence>
<accession>A0A967BBE8</accession>
<evidence type="ECO:0000256" key="4">
    <source>
        <dbReference type="PROSITE-ProRule" id="PRU00473"/>
    </source>
</evidence>
<dbReference type="AlphaFoldDB" id="A0A967BBE8"/>
<proteinExistence type="predicted"/>
<keyword evidence="7" id="KW-1185">Reference proteome</keyword>
<dbReference type="InterPro" id="IPR006665">
    <property type="entry name" value="OmpA-like"/>
</dbReference>
<dbReference type="PANTHER" id="PTHR30329">
    <property type="entry name" value="STATOR ELEMENT OF FLAGELLAR MOTOR COMPLEX"/>
    <property type="match status" value="1"/>
</dbReference>
<dbReference type="PRINTS" id="PR01021">
    <property type="entry name" value="OMPADOMAIN"/>
</dbReference>
<dbReference type="PANTHER" id="PTHR30329:SF21">
    <property type="entry name" value="LIPOPROTEIN YIAD-RELATED"/>
    <property type="match status" value="1"/>
</dbReference>
<evidence type="ECO:0000256" key="3">
    <source>
        <dbReference type="ARBA" id="ARBA00023237"/>
    </source>
</evidence>
<gene>
    <name evidence="6" type="ORF">HAT86_10290</name>
</gene>
<evidence type="ECO:0000256" key="1">
    <source>
        <dbReference type="ARBA" id="ARBA00004442"/>
    </source>
</evidence>
<name>A0A967BBE8_9RHOB</name>